<dbReference type="Proteomes" id="UP000755585">
    <property type="component" value="Unassembled WGS sequence"/>
</dbReference>
<evidence type="ECO:0000313" key="2">
    <source>
        <dbReference type="Proteomes" id="UP000755585"/>
    </source>
</evidence>
<sequence length="110" mass="12526">MIGPDGKREEIPLLVYRAVEHVLKAMRAGQAVKVVPLRPELPIDEAAHAIGMRSDDLRKHVAAGDIPFRSSEYVDWVRLADVIKWDNERRARRRAILDEMLADDLEDDGE</sequence>
<organism evidence="1 2">
    <name type="scientific">Kribbella aluminosa</name>
    <dbReference type="NCBI Taxonomy" id="416017"/>
    <lineage>
        <taxon>Bacteria</taxon>
        <taxon>Bacillati</taxon>
        <taxon>Actinomycetota</taxon>
        <taxon>Actinomycetes</taxon>
        <taxon>Propionibacteriales</taxon>
        <taxon>Kribbellaceae</taxon>
        <taxon>Kribbella</taxon>
    </lineage>
</organism>
<evidence type="ECO:0000313" key="1">
    <source>
        <dbReference type="EMBL" id="MBP2356544.1"/>
    </source>
</evidence>
<proteinExistence type="predicted"/>
<accession>A0ABS4UYE6</accession>
<comment type="caution">
    <text evidence="1">The sequence shown here is derived from an EMBL/GenBank/DDBJ whole genome shotgun (WGS) entry which is preliminary data.</text>
</comment>
<reference evidence="1 2" key="1">
    <citation type="submission" date="2021-03" db="EMBL/GenBank/DDBJ databases">
        <title>Sequencing the genomes of 1000 actinobacteria strains.</title>
        <authorList>
            <person name="Klenk H.-P."/>
        </authorList>
    </citation>
    <scope>NUCLEOTIDE SEQUENCE [LARGE SCALE GENOMIC DNA]</scope>
    <source>
        <strain evidence="1 2">DSM 18824</strain>
    </source>
</reference>
<keyword evidence="2" id="KW-1185">Reference proteome</keyword>
<gene>
    <name evidence="1" type="ORF">JOF29_007654</name>
</gene>
<dbReference type="EMBL" id="JAGINT010000002">
    <property type="protein sequence ID" value="MBP2356544.1"/>
    <property type="molecule type" value="Genomic_DNA"/>
</dbReference>
<evidence type="ECO:0008006" key="3">
    <source>
        <dbReference type="Google" id="ProtNLM"/>
    </source>
</evidence>
<dbReference type="RefSeq" id="WP_209699039.1">
    <property type="nucleotide sequence ID" value="NZ_BAAAVU010000003.1"/>
</dbReference>
<name>A0ABS4UYE6_9ACTN</name>
<protein>
    <recommendedName>
        <fullName evidence="3">DNA-binding protein</fullName>
    </recommendedName>
</protein>